<comment type="caution">
    <text evidence="10">The sequence shown here is derived from an EMBL/GenBank/DDBJ whole genome shotgun (WGS) entry which is preliminary data.</text>
</comment>
<evidence type="ECO:0000259" key="9">
    <source>
        <dbReference type="PROSITE" id="PS50011"/>
    </source>
</evidence>
<dbReference type="PANTHER" id="PTHR24058">
    <property type="entry name" value="DUAL SPECIFICITY PROTEIN KINASE"/>
    <property type="match status" value="1"/>
</dbReference>
<comment type="similarity">
    <text evidence="1">Belongs to the protein kinase superfamily. CMGC Ser/Thr protein kinase family. MNB/DYRK subfamily.</text>
</comment>
<reference evidence="10" key="1">
    <citation type="submission" date="2023-07" db="EMBL/GenBank/DDBJ databases">
        <authorList>
            <consortium name="AG Swart"/>
            <person name="Singh M."/>
            <person name="Singh A."/>
            <person name="Seah K."/>
            <person name="Emmerich C."/>
        </authorList>
    </citation>
    <scope>NUCLEOTIDE SEQUENCE</scope>
    <source>
        <strain evidence="10">DP1</strain>
    </source>
</reference>
<evidence type="ECO:0000313" key="11">
    <source>
        <dbReference type="Proteomes" id="UP001295684"/>
    </source>
</evidence>
<dbReference type="SUPFAM" id="SSF56112">
    <property type="entry name" value="Protein kinase-like (PK-like)"/>
    <property type="match status" value="1"/>
</dbReference>
<feature type="region of interest" description="Disordered" evidence="8">
    <location>
        <begin position="361"/>
        <end position="445"/>
    </location>
</feature>
<dbReference type="PROSITE" id="PS00108">
    <property type="entry name" value="PROTEIN_KINASE_ST"/>
    <property type="match status" value="1"/>
</dbReference>
<dbReference type="Proteomes" id="UP001295684">
    <property type="component" value="Unassembled WGS sequence"/>
</dbReference>
<dbReference type="InterPro" id="IPR050494">
    <property type="entry name" value="Ser_Thr_dual-spec_kinase"/>
</dbReference>
<evidence type="ECO:0000256" key="3">
    <source>
        <dbReference type="ARBA" id="ARBA00022679"/>
    </source>
</evidence>
<keyword evidence="4 7" id="KW-0547">Nucleotide-binding</keyword>
<dbReference type="GO" id="GO:0005524">
    <property type="term" value="F:ATP binding"/>
    <property type="evidence" value="ECO:0007669"/>
    <property type="project" value="UniProtKB-UniRule"/>
</dbReference>
<dbReference type="AlphaFoldDB" id="A0AAD2D9L4"/>
<dbReference type="SMART" id="SM00220">
    <property type="entry name" value="S_TKc"/>
    <property type="match status" value="1"/>
</dbReference>
<dbReference type="GO" id="GO:0005856">
    <property type="term" value="C:cytoskeleton"/>
    <property type="evidence" value="ECO:0007669"/>
    <property type="project" value="TreeGrafter"/>
</dbReference>
<evidence type="ECO:0000256" key="5">
    <source>
        <dbReference type="ARBA" id="ARBA00022777"/>
    </source>
</evidence>
<keyword evidence="11" id="KW-1185">Reference proteome</keyword>
<dbReference type="GO" id="GO:0005737">
    <property type="term" value="C:cytoplasm"/>
    <property type="evidence" value="ECO:0007669"/>
    <property type="project" value="TreeGrafter"/>
</dbReference>
<dbReference type="InterPro" id="IPR008271">
    <property type="entry name" value="Ser/Thr_kinase_AS"/>
</dbReference>
<evidence type="ECO:0000256" key="8">
    <source>
        <dbReference type="SAM" id="MobiDB-lite"/>
    </source>
</evidence>
<protein>
    <recommendedName>
        <fullName evidence="9">Protein kinase domain-containing protein</fullName>
    </recommendedName>
</protein>
<dbReference type="InterPro" id="IPR017441">
    <property type="entry name" value="Protein_kinase_ATP_BS"/>
</dbReference>
<name>A0AAD2D9L4_EUPCR</name>
<keyword evidence="2" id="KW-0723">Serine/threonine-protein kinase</keyword>
<evidence type="ECO:0000256" key="1">
    <source>
        <dbReference type="ARBA" id="ARBA00008867"/>
    </source>
</evidence>
<keyword evidence="6 7" id="KW-0067">ATP-binding</keyword>
<accession>A0AAD2D9L4</accession>
<keyword evidence="5" id="KW-0418">Kinase</keyword>
<sequence>MEESKNLSKKYKAASKQLYYLKQKHKDSYGQAANKSLELSGSYTCTIKKTRKQYNKIRPVISLNNQNRRLSENKNAKKPKKMSKNKINCTHEIIKTKKTADFKLGAATERDKSLDKSSKQSNSLILNKFNLSVSKESSNKMSGNKINAVYKTGIRASEKKLKNKKTKRYSIGEKASAASKFSLKIGRNSLNDSNSNSSVELKSLKYKTKARPPNYCEYFVRKSSLSSKSKEKSKSKSKTREQSKAGTSQDRKKTKVYLSSSLVNQSRDSKIIKIQKSFQSPSLKSISISLRKSSKIHQNRNKNAKLNKYISLTKRTKNDNLKKTSMVKSNQILPKYEKPKIRSEHSIKSLSKIEKVTGSSFHSERVKVKNQPSTTKNQHKGKNTVENRLKNTIFRSLNDVNKVLKRRKMGEDRKSKSKQRRQSNSLHHHGNEIPMSDSNKTKATMAESPQVLFPMDPILMVEMYHKTLSQLEKEEIKEFQTLDHDFKIYFLGDIPKRKTVPEDMEIDDDKGNLIADKGSNIYYRYEIKDFIGKGSFGKVYKVYDHKEKRDIALKILKNFPQEENQIDLEPEILMYLSKRCLKNGSDLTSHHVIDIQDYFEFRIHKCLTMPIYEANLYEKIKELNHTGFTTDIIRRIAIQMLRCLKFLRENNVIHCDLKPENILLKNSKKSGIVVIDFGSSCMEHQKLYAYIQSRFYRAPEILLGIPYSYAIDMWSLGCILVEMYIGVPLFDGKDEKEQLCLIMELRGIPPINLIESSSRKEQFFDENLMPLMIKDDNQKVIRPNSSSLTHFIEASDKNFMKFIDACLHWDPELRITPDEALRHDWILEGLPENLQLSLTGRK</sequence>
<evidence type="ECO:0000256" key="2">
    <source>
        <dbReference type="ARBA" id="ARBA00022527"/>
    </source>
</evidence>
<dbReference type="Gene3D" id="1.10.510.10">
    <property type="entry name" value="Transferase(Phosphotransferase) domain 1"/>
    <property type="match status" value="1"/>
</dbReference>
<dbReference type="Pfam" id="PF00069">
    <property type="entry name" value="Pkinase"/>
    <property type="match status" value="1"/>
</dbReference>
<feature type="domain" description="Protein kinase" evidence="9">
    <location>
        <begin position="525"/>
        <end position="826"/>
    </location>
</feature>
<dbReference type="InterPro" id="IPR000719">
    <property type="entry name" value="Prot_kinase_dom"/>
</dbReference>
<evidence type="ECO:0000256" key="7">
    <source>
        <dbReference type="PROSITE-ProRule" id="PRU10141"/>
    </source>
</evidence>
<evidence type="ECO:0000313" key="10">
    <source>
        <dbReference type="EMBL" id="CAI2384533.1"/>
    </source>
</evidence>
<feature type="compositionally biased region" description="Basic and acidic residues" evidence="8">
    <location>
        <begin position="228"/>
        <end position="243"/>
    </location>
</feature>
<dbReference type="InterPro" id="IPR011009">
    <property type="entry name" value="Kinase-like_dom_sf"/>
</dbReference>
<organism evidence="10 11">
    <name type="scientific">Euplotes crassus</name>
    <dbReference type="NCBI Taxonomy" id="5936"/>
    <lineage>
        <taxon>Eukaryota</taxon>
        <taxon>Sar</taxon>
        <taxon>Alveolata</taxon>
        <taxon>Ciliophora</taxon>
        <taxon>Intramacronucleata</taxon>
        <taxon>Spirotrichea</taxon>
        <taxon>Hypotrichia</taxon>
        <taxon>Euplotida</taxon>
        <taxon>Euplotidae</taxon>
        <taxon>Moneuplotes</taxon>
    </lineage>
</organism>
<feature type="region of interest" description="Disordered" evidence="8">
    <location>
        <begin position="227"/>
        <end position="255"/>
    </location>
</feature>
<dbReference type="Gene3D" id="3.30.200.20">
    <property type="entry name" value="Phosphorylase Kinase, domain 1"/>
    <property type="match status" value="1"/>
</dbReference>
<feature type="binding site" evidence="7">
    <location>
        <position position="554"/>
    </location>
    <ligand>
        <name>ATP</name>
        <dbReference type="ChEBI" id="CHEBI:30616"/>
    </ligand>
</feature>
<dbReference type="GO" id="GO:0004674">
    <property type="term" value="F:protein serine/threonine kinase activity"/>
    <property type="evidence" value="ECO:0007669"/>
    <property type="project" value="UniProtKB-KW"/>
</dbReference>
<dbReference type="EMBL" id="CAMPGE010026872">
    <property type="protein sequence ID" value="CAI2384533.1"/>
    <property type="molecule type" value="Genomic_DNA"/>
</dbReference>
<dbReference type="PROSITE" id="PS00107">
    <property type="entry name" value="PROTEIN_KINASE_ATP"/>
    <property type="match status" value="1"/>
</dbReference>
<gene>
    <name evidence="10" type="ORF">ECRASSUSDP1_LOCUS26066</name>
</gene>
<evidence type="ECO:0000256" key="4">
    <source>
        <dbReference type="ARBA" id="ARBA00022741"/>
    </source>
</evidence>
<dbReference type="PROSITE" id="PS50011">
    <property type="entry name" value="PROTEIN_KINASE_DOM"/>
    <property type="match status" value="1"/>
</dbReference>
<evidence type="ECO:0000256" key="6">
    <source>
        <dbReference type="ARBA" id="ARBA00022840"/>
    </source>
</evidence>
<dbReference type="PANTHER" id="PTHR24058:SF22">
    <property type="entry name" value="DUAL SPECIFICITY TYROSINE-PHOSPHORYLATION-REGULATED KINASE 4"/>
    <property type="match status" value="1"/>
</dbReference>
<proteinExistence type="inferred from homology"/>
<keyword evidence="3" id="KW-0808">Transferase</keyword>